<gene>
    <name evidence="1" type="ORF">CLUMA_CG017358</name>
</gene>
<proteinExistence type="predicted"/>
<evidence type="ECO:0000313" key="1">
    <source>
        <dbReference type="EMBL" id="CRL04259.1"/>
    </source>
</evidence>
<evidence type="ECO:0000313" key="2">
    <source>
        <dbReference type="Proteomes" id="UP000183832"/>
    </source>
</evidence>
<protein>
    <submittedName>
        <fullName evidence="1">CLUMA_CG017358, isoform A</fullName>
    </submittedName>
</protein>
<sequence>MGKLITAKVRFRLDGVGGIFLSVAFENKQNGKKKFLELRKLGKDFQIIWKNECNTKSVDDDFTE</sequence>
<dbReference type="Proteomes" id="UP000183832">
    <property type="component" value="Unassembled WGS sequence"/>
</dbReference>
<organism evidence="1 2">
    <name type="scientific">Clunio marinus</name>
    <dbReference type="NCBI Taxonomy" id="568069"/>
    <lineage>
        <taxon>Eukaryota</taxon>
        <taxon>Metazoa</taxon>
        <taxon>Ecdysozoa</taxon>
        <taxon>Arthropoda</taxon>
        <taxon>Hexapoda</taxon>
        <taxon>Insecta</taxon>
        <taxon>Pterygota</taxon>
        <taxon>Neoptera</taxon>
        <taxon>Endopterygota</taxon>
        <taxon>Diptera</taxon>
        <taxon>Nematocera</taxon>
        <taxon>Chironomoidea</taxon>
        <taxon>Chironomidae</taxon>
        <taxon>Clunio</taxon>
    </lineage>
</organism>
<reference evidence="1 2" key="1">
    <citation type="submission" date="2015-04" db="EMBL/GenBank/DDBJ databases">
        <authorList>
            <person name="Syromyatnikov M.Y."/>
            <person name="Popov V.N."/>
        </authorList>
    </citation>
    <scope>NUCLEOTIDE SEQUENCE [LARGE SCALE GENOMIC DNA]</scope>
</reference>
<name>A0A1J1IVG6_9DIPT</name>
<keyword evidence="2" id="KW-1185">Reference proteome</keyword>
<accession>A0A1J1IVG6</accession>
<dbReference type="AlphaFoldDB" id="A0A1J1IVG6"/>
<dbReference type="EMBL" id="CVRI01000063">
    <property type="protein sequence ID" value="CRL04259.1"/>
    <property type="molecule type" value="Genomic_DNA"/>
</dbReference>